<evidence type="ECO:0000256" key="2">
    <source>
        <dbReference type="HAMAP-Rule" id="MF_01139"/>
    </source>
</evidence>
<feature type="active site" description="Proton acceptor" evidence="2">
    <location>
        <position position="65"/>
    </location>
</feature>
<keyword evidence="2" id="KW-0479">Metal-binding</keyword>
<feature type="binding site" evidence="2">
    <location>
        <position position="22"/>
    </location>
    <ligand>
        <name>substrate</name>
    </ligand>
</feature>
<comment type="catalytic activity">
    <reaction evidence="2">
        <text>8 isopentenyl diphosphate + (2E,6E)-farnesyl diphosphate = di-trans,octa-cis-undecaprenyl diphosphate + 8 diphosphate</text>
        <dbReference type="Rhea" id="RHEA:27551"/>
        <dbReference type="ChEBI" id="CHEBI:33019"/>
        <dbReference type="ChEBI" id="CHEBI:58405"/>
        <dbReference type="ChEBI" id="CHEBI:128769"/>
        <dbReference type="ChEBI" id="CHEBI:175763"/>
        <dbReference type="EC" id="2.5.1.31"/>
    </reaction>
</comment>
<dbReference type="GO" id="GO:0008834">
    <property type="term" value="F:ditrans,polycis-undecaprenyl-diphosphate synthase [(2E,6E)-farnesyl-diphosphate specific] activity"/>
    <property type="evidence" value="ECO:0007669"/>
    <property type="project" value="UniProtKB-UniRule"/>
</dbReference>
<gene>
    <name evidence="2" type="primary">uppS</name>
    <name evidence="3" type="ORF">QV06_05405</name>
</gene>
<dbReference type="GO" id="GO:0008360">
    <property type="term" value="P:regulation of cell shape"/>
    <property type="evidence" value="ECO:0007669"/>
    <property type="project" value="UniProtKB-KW"/>
</dbReference>
<keyword evidence="2" id="KW-0961">Cell wall biogenesis/degradation</keyword>
<dbReference type="NCBIfam" id="NF011405">
    <property type="entry name" value="PRK14830.1"/>
    <property type="match status" value="1"/>
</dbReference>
<dbReference type="GO" id="GO:0000287">
    <property type="term" value="F:magnesium ion binding"/>
    <property type="evidence" value="ECO:0007669"/>
    <property type="project" value="UniProtKB-UniRule"/>
</dbReference>
<keyword evidence="2" id="KW-0133">Cell shape</keyword>
<dbReference type="Proteomes" id="UP000092626">
    <property type="component" value="Unassembled WGS sequence"/>
</dbReference>
<dbReference type="EMBL" id="JTJR01000019">
    <property type="protein sequence ID" value="OBX04813.1"/>
    <property type="molecule type" value="Genomic_DNA"/>
</dbReference>
<dbReference type="Gene3D" id="3.40.1180.10">
    <property type="entry name" value="Decaprenyl diphosphate synthase-like"/>
    <property type="match status" value="1"/>
</dbReference>
<dbReference type="PATRIC" id="fig|505345.6.peg.1108"/>
<feature type="binding site" evidence="2">
    <location>
        <position position="185"/>
    </location>
    <ligand>
        <name>substrate</name>
    </ligand>
</feature>
<protein>
    <recommendedName>
        <fullName evidence="2">Ditrans,polycis-undecaprenyl-diphosphate synthase ((2E,6E)-farnesyl-diphosphate specific)</fullName>
        <ecNumber evidence="2">2.5.1.31</ecNumber>
    </recommendedName>
    <alternativeName>
        <fullName evidence="2">Ditrans,polycis-undecaprenylcistransferase</fullName>
    </alternativeName>
    <alternativeName>
        <fullName evidence="2">Undecaprenyl diphosphate synthase</fullName>
        <shortName evidence="2">UDS</shortName>
    </alternativeName>
    <alternativeName>
        <fullName evidence="2">Undecaprenyl pyrophosphate synthase</fullName>
        <shortName evidence="2">UPP synthase</shortName>
    </alternativeName>
</protein>
<accession>A0A1A7PQH1</accession>
<dbReference type="PANTHER" id="PTHR10291:SF0">
    <property type="entry name" value="DEHYDRODOLICHYL DIPHOSPHATE SYNTHASE 2"/>
    <property type="match status" value="1"/>
</dbReference>
<dbReference type="STRING" id="505345.QV06_05405"/>
<dbReference type="RefSeq" id="WP_065237276.1">
    <property type="nucleotide sequence ID" value="NZ_JTJR01000019.1"/>
</dbReference>
<reference evidence="3 4" key="1">
    <citation type="submission" date="2014-11" db="EMBL/GenBank/DDBJ databases">
        <title>Pan-genome of Gallibacterium spp.</title>
        <authorList>
            <person name="Kudirkiene E."/>
            <person name="Bojesen A.M."/>
        </authorList>
    </citation>
    <scope>NUCLEOTIDE SEQUENCE [LARGE SCALE GENOMIC DNA]</scope>
    <source>
        <strain evidence="3 4">59/S3/89</strain>
    </source>
</reference>
<comment type="cofactor">
    <cofactor evidence="2">
        <name>Mg(2+)</name>
        <dbReference type="ChEBI" id="CHEBI:18420"/>
    </cofactor>
    <text evidence="2">Binds 2 magnesium ions per subunit.</text>
</comment>
<evidence type="ECO:0000313" key="4">
    <source>
        <dbReference type="Proteomes" id="UP000092626"/>
    </source>
</evidence>
<dbReference type="GO" id="GO:0071555">
    <property type="term" value="P:cell wall organization"/>
    <property type="evidence" value="ECO:0007669"/>
    <property type="project" value="UniProtKB-KW"/>
</dbReference>
<keyword evidence="2" id="KW-0573">Peptidoglycan synthesis</keyword>
<dbReference type="PROSITE" id="PS01066">
    <property type="entry name" value="UPP_SYNTHASE"/>
    <property type="match status" value="1"/>
</dbReference>
<dbReference type="EC" id="2.5.1.31" evidence="2"/>
<dbReference type="Pfam" id="PF01255">
    <property type="entry name" value="Prenyltransf"/>
    <property type="match status" value="1"/>
</dbReference>
<name>A0A1A7PQH1_9PAST</name>
<sequence length="239" mass="27772">MALDPENIPQHVAIIMDGNGRWAKQKGKLRVFGHRNGAQAVRRAVYYAAQTGIKYLTLYAFSSENWQRPESEVNALMDLFMRMLDLEVSKLHKNNIRLKILGDTSRFSESLQKRIHYAEELTQHNTQLTLNIAANYGGCWDILQATKRICNDVQAGHLALQQLDENKFAEYLTTVDQPMVDLLIRTSGEQRISNFLLWQVAYAEIYFTEVLWPDFSEKEFEDALDFYQQRERRFGSLSK</sequence>
<dbReference type="InterPro" id="IPR018520">
    <property type="entry name" value="UPP_synth-like_CS"/>
</dbReference>
<dbReference type="NCBIfam" id="TIGR00055">
    <property type="entry name" value="uppS"/>
    <property type="match status" value="1"/>
</dbReference>
<feature type="binding site" evidence="2">
    <location>
        <position position="30"/>
    </location>
    <ligand>
        <name>substrate</name>
    </ligand>
</feature>
<dbReference type="GO" id="GO:0016094">
    <property type="term" value="P:polyprenol biosynthetic process"/>
    <property type="evidence" value="ECO:0007669"/>
    <property type="project" value="TreeGrafter"/>
</dbReference>
<feature type="binding site" evidence="2">
    <location>
        <position position="68"/>
    </location>
    <ligand>
        <name>substrate</name>
    </ligand>
</feature>
<feature type="binding site" evidence="2">
    <location>
        <begin position="18"/>
        <end position="21"/>
    </location>
    <ligand>
        <name>substrate</name>
    </ligand>
</feature>
<feature type="binding site" evidence="2">
    <location>
        <position position="17"/>
    </location>
    <ligand>
        <name>Mg(2+)</name>
        <dbReference type="ChEBI" id="CHEBI:18420"/>
    </ligand>
</feature>
<comment type="subunit">
    <text evidence="2">Homodimer.</text>
</comment>
<feature type="binding site" evidence="2">
    <location>
        <position position="204"/>
    </location>
    <ligand>
        <name>Mg(2+)</name>
        <dbReference type="ChEBI" id="CHEBI:18420"/>
    </ligand>
</feature>
<dbReference type="InterPro" id="IPR036424">
    <property type="entry name" value="UPP_synth-like_sf"/>
</dbReference>
<dbReference type="CDD" id="cd00475">
    <property type="entry name" value="Cis_IPPS"/>
    <property type="match status" value="1"/>
</dbReference>
<evidence type="ECO:0000256" key="1">
    <source>
        <dbReference type="ARBA" id="ARBA00022679"/>
    </source>
</evidence>
<dbReference type="HAMAP" id="MF_01139">
    <property type="entry name" value="ISPT"/>
    <property type="match status" value="1"/>
</dbReference>
<dbReference type="PANTHER" id="PTHR10291">
    <property type="entry name" value="DEHYDRODOLICHYL DIPHOSPHATE SYNTHASE FAMILY MEMBER"/>
    <property type="match status" value="1"/>
</dbReference>
<organism evidence="3 4">
    <name type="scientific">Gallibacterium genomosp. 3</name>
    <dbReference type="NCBI Taxonomy" id="505345"/>
    <lineage>
        <taxon>Bacteria</taxon>
        <taxon>Pseudomonadati</taxon>
        <taxon>Pseudomonadota</taxon>
        <taxon>Gammaproteobacteria</taxon>
        <taxon>Pasteurellales</taxon>
        <taxon>Pasteurellaceae</taxon>
        <taxon>Gallibacterium</taxon>
    </lineage>
</organism>
<comment type="caution">
    <text evidence="3">The sequence shown here is derived from an EMBL/GenBank/DDBJ whole genome shotgun (WGS) entry which is preliminary data.</text>
</comment>
<dbReference type="GO" id="GO:0009252">
    <property type="term" value="P:peptidoglycan biosynthetic process"/>
    <property type="evidence" value="ECO:0007669"/>
    <property type="project" value="UniProtKB-UniRule"/>
</dbReference>
<dbReference type="GO" id="GO:0005829">
    <property type="term" value="C:cytosol"/>
    <property type="evidence" value="ECO:0007669"/>
    <property type="project" value="TreeGrafter"/>
</dbReference>
<dbReference type="SUPFAM" id="SSF64005">
    <property type="entry name" value="Undecaprenyl diphosphate synthase"/>
    <property type="match status" value="1"/>
</dbReference>
<feature type="binding site" evidence="2">
    <location>
        <position position="34"/>
    </location>
    <ligand>
        <name>substrate</name>
    </ligand>
</feature>
<proteinExistence type="inferred from homology"/>
<keyword evidence="1 2" id="KW-0808">Transferase</keyword>
<comment type="function">
    <text evidence="2">Catalyzes the sequential condensation of isopentenyl diphosphate (IPP) with (2E,6E)-farnesyl diphosphate (E,E-FPP) to yield (2Z,6Z,10Z,14Z,18Z,22Z,26Z,30Z,34E,38E)-undecaprenyl diphosphate (di-trans,octa-cis-UPP). UPP is the precursor of glycosyl carrier lipid in the biosynthesis of bacterial cell wall polysaccharide components such as peptidoglycan and lipopolysaccharide.</text>
</comment>
<feature type="binding site" evidence="2">
    <location>
        <position position="66"/>
    </location>
    <ligand>
        <name>substrate</name>
    </ligand>
</feature>
<feature type="binding site" evidence="2">
    <location>
        <begin position="62"/>
        <end position="64"/>
    </location>
    <ligand>
        <name>substrate</name>
    </ligand>
</feature>
<keyword evidence="2" id="KW-0460">Magnesium</keyword>
<dbReference type="FunFam" id="3.40.1180.10:FF:000001">
    <property type="entry name" value="(2E,6E)-farnesyl-diphosphate-specific ditrans,polycis-undecaprenyl-diphosphate synthase"/>
    <property type="match status" value="1"/>
</dbReference>
<feature type="active site" evidence="2">
    <location>
        <position position="17"/>
    </location>
</feature>
<evidence type="ECO:0000313" key="3">
    <source>
        <dbReference type="EMBL" id="OBX04813.1"/>
    </source>
</evidence>
<comment type="similarity">
    <text evidence="2">Belongs to the UPP synthase family.</text>
</comment>
<dbReference type="InterPro" id="IPR001441">
    <property type="entry name" value="UPP_synth-like"/>
</dbReference>
<dbReference type="AlphaFoldDB" id="A0A1A7PQH1"/>
<feature type="binding site" evidence="2">
    <location>
        <begin position="191"/>
        <end position="193"/>
    </location>
    <ligand>
        <name>substrate</name>
    </ligand>
</feature>